<sequence>MPKSADIGTKRLISLAPNNWVRWVTQIPDVVASNILDPQFQWISREGDVLVRAQSPRYGEFLVLNELQLRYKPDMPRRMRAYAALAEEKYNLPTYPVLINLLKEGNIEIPTCYQSEFAGLQARQDYQVINLWEVDVEIAFQEPVSPLIPLVPILKGGAEESVVQRALQILRSDRQLSELEIVMAFFASFVLDSALIRQIMRWDMAILSESPWYQQILQEGEKRGIQEGLQQGIQEGLQQGMQRGIQEGLQQGMQRGIQEGLQQGILLSIETSLELKFGAKGLELLSEISQISDLERLKAIYREVITANTLDQVRRSL</sequence>
<accession>A0A0D8ZNK8</accession>
<name>A0A0D8ZNK8_9CYAN</name>
<evidence type="ECO:0000313" key="1">
    <source>
        <dbReference type="EMBL" id="KJH70330.1"/>
    </source>
</evidence>
<gene>
    <name evidence="1" type="ORF">UH38_18670</name>
</gene>
<dbReference type="PATRIC" id="fig|1618023.3.peg.1180"/>
<dbReference type="OrthoDB" id="458251at2"/>
<dbReference type="EMBL" id="JYON01000024">
    <property type="protein sequence ID" value="KJH70330.1"/>
    <property type="molecule type" value="Genomic_DNA"/>
</dbReference>
<dbReference type="AlphaFoldDB" id="A0A0D8ZNK8"/>
<keyword evidence="2" id="KW-1185">Reference proteome</keyword>
<proteinExistence type="predicted"/>
<dbReference type="RefSeq" id="WP_045056200.1">
    <property type="nucleotide sequence ID" value="NZ_CAWMDP010000016.1"/>
</dbReference>
<dbReference type="STRING" id="1618023.UH38_18670"/>
<comment type="caution">
    <text evidence="1">The sequence shown here is derived from an EMBL/GenBank/DDBJ whole genome shotgun (WGS) entry which is preliminary data.</text>
</comment>
<organism evidence="1 2">
    <name type="scientific">Aliterella atlantica CENA595</name>
    <dbReference type="NCBI Taxonomy" id="1618023"/>
    <lineage>
        <taxon>Bacteria</taxon>
        <taxon>Bacillati</taxon>
        <taxon>Cyanobacteriota</taxon>
        <taxon>Cyanophyceae</taxon>
        <taxon>Chroococcidiopsidales</taxon>
        <taxon>Aliterellaceae</taxon>
        <taxon>Aliterella</taxon>
    </lineage>
</organism>
<protein>
    <submittedName>
        <fullName evidence="1">Transposase</fullName>
    </submittedName>
</protein>
<evidence type="ECO:0000313" key="2">
    <source>
        <dbReference type="Proteomes" id="UP000032452"/>
    </source>
</evidence>
<dbReference type="PANTHER" id="PTHR34613:SF1">
    <property type="entry name" value="SLL6017 PROTEIN"/>
    <property type="match status" value="1"/>
</dbReference>
<dbReference type="Proteomes" id="UP000032452">
    <property type="component" value="Unassembled WGS sequence"/>
</dbReference>
<dbReference type="PANTHER" id="PTHR34613">
    <property type="entry name" value="SLL0800 PROTEIN"/>
    <property type="match status" value="1"/>
</dbReference>
<reference evidence="1 2" key="1">
    <citation type="submission" date="2015-02" db="EMBL/GenBank/DDBJ databases">
        <title>Draft genome of a novel marine cyanobacterium (Chroococcales) isolated from South Atlantic Ocean.</title>
        <authorList>
            <person name="Rigonato J."/>
            <person name="Alvarenga D.O."/>
            <person name="Branco L.H."/>
            <person name="Varani A.M."/>
            <person name="Brandini F.P."/>
            <person name="Fiore M.F."/>
        </authorList>
    </citation>
    <scope>NUCLEOTIDE SEQUENCE [LARGE SCALE GENOMIC DNA]</scope>
    <source>
        <strain evidence="1 2">CENA595</strain>
    </source>
</reference>